<dbReference type="EMBL" id="JAENHL010000007">
    <property type="protein sequence ID" value="MBK1867458.1"/>
    <property type="molecule type" value="Genomic_DNA"/>
</dbReference>
<evidence type="ECO:0000313" key="2">
    <source>
        <dbReference type="Proteomes" id="UP000616151"/>
    </source>
</evidence>
<sequence>MRQPAARANWQADGGLGLSYTLHMSTETRDLIVDAAFRLAADKPWPEITLAAIAENAGISLADLARQVSGKPDILDAFARRMDSELLASLTGDPVEGDAHDRLFDIMLRRFELLAPYKPAIANIAKAPADGPVEWLSLLASSLVTQGWMLAAADIRLTGFRGDAARLGLAKIAADTMLVWLKDDDTGLARTMAALDRKLRDGEAVMKRLETPIALCSGFARVFRSFREERTTKTQAHDTAD</sequence>
<proteinExistence type="predicted"/>
<protein>
    <submittedName>
        <fullName evidence="1">TetR/AcrR family transcriptional regulator</fullName>
    </submittedName>
</protein>
<dbReference type="Proteomes" id="UP000616151">
    <property type="component" value="Unassembled WGS sequence"/>
</dbReference>
<gene>
    <name evidence="1" type="ORF">JHL16_13965</name>
</gene>
<evidence type="ECO:0000313" key="1">
    <source>
        <dbReference type="EMBL" id="MBK1867458.1"/>
    </source>
</evidence>
<name>A0ACC5R532_9HYPH</name>
<comment type="caution">
    <text evidence="1">The sequence shown here is derived from an EMBL/GenBank/DDBJ whole genome shotgun (WGS) entry which is preliminary data.</text>
</comment>
<organism evidence="1 2">
    <name type="scientific">Taklimakanibacter albus</name>
    <dbReference type="NCBI Taxonomy" id="2800327"/>
    <lineage>
        <taxon>Bacteria</taxon>
        <taxon>Pseudomonadati</taxon>
        <taxon>Pseudomonadota</taxon>
        <taxon>Alphaproteobacteria</taxon>
        <taxon>Hyphomicrobiales</taxon>
        <taxon>Aestuariivirgaceae</taxon>
        <taxon>Taklimakanibacter</taxon>
    </lineage>
</organism>
<accession>A0ACC5R532</accession>
<keyword evidence="2" id="KW-1185">Reference proteome</keyword>
<reference evidence="1" key="1">
    <citation type="submission" date="2021-01" db="EMBL/GenBank/DDBJ databases">
        <authorList>
            <person name="Sun Q."/>
        </authorList>
    </citation>
    <scope>NUCLEOTIDE SEQUENCE</scope>
    <source>
        <strain evidence="1">YIM B02566</strain>
    </source>
</reference>